<sequence>MKDANDKVTGELVPVKRKRGRPSTGNAMTAAERQAAYRARNDLVAVTVELPRDLVDALSDYLKFKDVTRNEVFAKLLRSQLLRKR</sequence>
<dbReference type="EMBL" id="LT991976">
    <property type="protein sequence ID" value="SPK73202.1"/>
    <property type="molecule type" value="Genomic_DNA"/>
</dbReference>
<dbReference type="RefSeq" id="WP_147299645.1">
    <property type="nucleotide sequence ID" value="NZ_LT991976.1"/>
</dbReference>
<dbReference type="Proteomes" id="UP000255505">
    <property type="component" value="Chromosome I"/>
</dbReference>
<reference evidence="2 3" key="1">
    <citation type="submission" date="2018-01" db="EMBL/GenBank/DDBJ databases">
        <authorList>
            <person name="Gaut B.S."/>
            <person name="Morton B.R."/>
            <person name="Clegg M.T."/>
            <person name="Duvall M.R."/>
        </authorList>
    </citation>
    <scope>NUCLEOTIDE SEQUENCE [LARGE SCALE GENOMIC DNA]</scope>
    <source>
        <strain evidence="2">Cupriavidus taiwanensis LMG 19425</strain>
    </source>
</reference>
<protein>
    <recommendedName>
        <fullName evidence="4">Protein CopB</fullName>
    </recommendedName>
</protein>
<dbReference type="AlphaFoldDB" id="A0A375IIH4"/>
<organism evidence="2 3">
    <name type="scientific">Cupriavidus taiwanensis</name>
    <dbReference type="NCBI Taxonomy" id="164546"/>
    <lineage>
        <taxon>Bacteria</taxon>
        <taxon>Pseudomonadati</taxon>
        <taxon>Pseudomonadota</taxon>
        <taxon>Betaproteobacteria</taxon>
        <taxon>Burkholderiales</taxon>
        <taxon>Burkholderiaceae</taxon>
        <taxon>Cupriavidus</taxon>
    </lineage>
</organism>
<evidence type="ECO:0000313" key="3">
    <source>
        <dbReference type="Proteomes" id="UP000255505"/>
    </source>
</evidence>
<proteinExistence type="predicted"/>
<evidence type="ECO:0000256" key="1">
    <source>
        <dbReference type="SAM" id="MobiDB-lite"/>
    </source>
</evidence>
<name>A0A375IIH4_9BURK</name>
<evidence type="ECO:0008006" key="4">
    <source>
        <dbReference type="Google" id="ProtNLM"/>
    </source>
</evidence>
<evidence type="ECO:0000313" key="2">
    <source>
        <dbReference type="EMBL" id="SPK73202.1"/>
    </source>
</evidence>
<accession>A0A375IIH4</accession>
<feature type="region of interest" description="Disordered" evidence="1">
    <location>
        <begin position="1"/>
        <end position="29"/>
    </location>
</feature>
<gene>
    <name evidence="2" type="ORF">CT19425_90306</name>
</gene>